<feature type="transmembrane region" description="Helical" evidence="2">
    <location>
        <begin position="107"/>
        <end position="130"/>
    </location>
</feature>
<feature type="transmembrane region" description="Helical" evidence="2">
    <location>
        <begin position="58"/>
        <end position="80"/>
    </location>
</feature>
<comment type="caution">
    <text evidence="3">The sequence shown here is derived from an EMBL/GenBank/DDBJ whole genome shotgun (WGS) entry which is preliminary data.</text>
</comment>
<feature type="compositionally biased region" description="Basic and acidic residues" evidence="1">
    <location>
        <begin position="167"/>
        <end position="188"/>
    </location>
</feature>
<dbReference type="Pfam" id="PF09534">
    <property type="entry name" value="Trp_oprn_chp"/>
    <property type="match status" value="1"/>
</dbReference>
<gene>
    <name evidence="3" type="ORF">GCM10007368_13770</name>
</gene>
<evidence type="ECO:0000313" key="3">
    <source>
        <dbReference type="EMBL" id="GGI06960.1"/>
    </source>
</evidence>
<accession>A0ABQ2B6P9</accession>
<evidence type="ECO:0008006" key="5">
    <source>
        <dbReference type="Google" id="ProtNLM"/>
    </source>
</evidence>
<keyword evidence="2" id="KW-0812">Transmembrane</keyword>
<evidence type="ECO:0000256" key="2">
    <source>
        <dbReference type="SAM" id="Phobius"/>
    </source>
</evidence>
<keyword evidence="2" id="KW-0472">Membrane</keyword>
<organism evidence="3 4">
    <name type="scientific">Isoptericola cucumis</name>
    <dbReference type="NCBI Taxonomy" id="1776856"/>
    <lineage>
        <taxon>Bacteria</taxon>
        <taxon>Bacillati</taxon>
        <taxon>Actinomycetota</taxon>
        <taxon>Actinomycetes</taxon>
        <taxon>Micrococcales</taxon>
        <taxon>Promicromonosporaceae</taxon>
        <taxon>Isoptericola</taxon>
    </lineage>
</organism>
<feature type="transmembrane region" description="Helical" evidence="2">
    <location>
        <begin position="33"/>
        <end position="51"/>
    </location>
</feature>
<evidence type="ECO:0000313" key="4">
    <source>
        <dbReference type="Proteomes" id="UP000632535"/>
    </source>
</evidence>
<dbReference type="InterPro" id="IPR019051">
    <property type="entry name" value="Trp_biosyn_TM_oprn/chp"/>
</dbReference>
<feature type="region of interest" description="Disordered" evidence="1">
    <location>
        <begin position="130"/>
        <end position="201"/>
    </location>
</feature>
<keyword evidence="2" id="KW-1133">Transmembrane helix</keyword>
<name>A0ABQ2B6P9_9MICO</name>
<evidence type="ECO:0000256" key="1">
    <source>
        <dbReference type="SAM" id="MobiDB-lite"/>
    </source>
</evidence>
<keyword evidence="4" id="KW-1185">Reference proteome</keyword>
<dbReference type="Proteomes" id="UP000632535">
    <property type="component" value="Unassembled WGS sequence"/>
</dbReference>
<protein>
    <recommendedName>
        <fullName evidence="5">Tryptophan-associated transmembrane protein</fullName>
    </recommendedName>
</protein>
<dbReference type="EMBL" id="BMDG01000004">
    <property type="protein sequence ID" value="GGI06960.1"/>
    <property type="molecule type" value="Genomic_DNA"/>
</dbReference>
<reference evidence="4" key="1">
    <citation type="journal article" date="2019" name="Int. J. Syst. Evol. Microbiol.">
        <title>The Global Catalogue of Microorganisms (GCM) 10K type strain sequencing project: providing services to taxonomists for standard genome sequencing and annotation.</title>
        <authorList>
            <consortium name="The Broad Institute Genomics Platform"/>
            <consortium name="The Broad Institute Genome Sequencing Center for Infectious Disease"/>
            <person name="Wu L."/>
            <person name="Ma J."/>
        </authorList>
    </citation>
    <scope>NUCLEOTIDE SEQUENCE [LARGE SCALE GENOMIC DNA]</scope>
    <source>
        <strain evidence="4">CCM 8653</strain>
    </source>
</reference>
<proteinExistence type="predicted"/>
<sequence length="201" mass="19345">MLATAAPTWVSSTVSTALESEVPVAVTGTAASPAVGAAALVVVAAGVALAIAGRVARWVALAVVALSGALAAASALGILLDPVPAATSGASSAEGVTDLTSAVAVSVWPWLTLVAGVLVVGAAVLAAAGAPGWGSTSGRHERVTPAVPQRSAAAGASPTGADGAGRGQDRPRPAGDDGSDPHDPHDAWDALTRGTDPSEDR</sequence>